<accession>A0A4Q9M6R3</accession>
<organism evidence="1">
    <name type="scientific">Dichomitus squalens</name>
    <dbReference type="NCBI Taxonomy" id="114155"/>
    <lineage>
        <taxon>Eukaryota</taxon>
        <taxon>Fungi</taxon>
        <taxon>Dikarya</taxon>
        <taxon>Basidiomycota</taxon>
        <taxon>Agaricomycotina</taxon>
        <taxon>Agaricomycetes</taxon>
        <taxon>Polyporales</taxon>
        <taxon>Polyporaceae</taxon>
        <taxon>Dichomitus</taxon>
    </lineage>
</organism>
<proteinExistence type="predicted"/>
<gene>
    <name evidence="1" type="ORF">BD311DRAFT_675432</name>
</gene>
<name>A0A4Q9M6R3_9APHY</name>
<reference evidence="1" key="1">
    <citation type="submission" date="2019-01" db="EMBL/GenBank/DDBJ databases">
        <title>Draft genome sequences of three monokaryotic isolates of the white-rot basidiomycete fungus Dichomitus squalens.</title>
        <authorList>
            <consortium name="DOE Joint Genome Institute"/>
            <person name="Lopez S.C."/>
            <person name="Andreopoulos B."/>
            <person name="Pangilinan J."/>
            <person name="Lipzen A."/>
            <person name="Riley R."/>
            <person name="Ahrendt S."/>
            <person name="Ng V."/>
            <person name="Barry K."/>
            <person name="Daum C."/>
            <person name="Grigoriev I.V."/>
            <person name="Hilden K.S."/>
            <person name="Makela M.R."/>
            <person name="de Vries R.P."/>
        </authorList>
    </citation>
    <scope>NUCLEOTIDE SEQUENCE [LARGE SCALE GENOMIC DNA]</scope>
    <source>
        <strain evidence="1">OM18370.1</strain>
    </source>
</reference>
<evidence type="ECO:0000313" key="1">
    <source>
        <dbReference type="EMBL" id="TBU22690.1"/>
    </source>
</evidence>
<dbReference type="EMBL" id="ML143530">
    <property type="protein sequence ID" value="TBU22690.1"/>
    <property type="molecule type" value="Genomic_DNA"/>
</dbReference>
<sequence>MLQYVYVTCACRCCLHSRRLFSYLRNRHAQRVLEVGGTRVSGGVLVAVGATGSDMPALSARGQGGRMLSTTTQERLGFTPRPPLNGRRLAVAPVLCSKIYNIQDNLPVCA</sequence>
<dbReference type="Proteomes" id="UP000292957">
    <property type="component" value="Unassembled WGS sequence"/>
</dbReference>
<dbReference type="AlphaFoldDB" id="A0A4Q9M6R3"/>
<protein>
    <submittedName>
        <fullName evidence="1">Uncharacterized protein</fullName>
    </submittedName>
</protein>